<dbReference type="InterPro" id="IPR011601">
    <property type="entry name" value="MurB_C"/>
</dbReference>
<sequence length="304" mass="32811">MDRYLSLIQELRKVCPGLELRENELMSRHTTFRIGGPARLMALPVTEEEAEAAVCCARGLGVAPFYMGNGSDLLVADRGYDGFILKAVSGLNSLRAEGNTIAAGSGVLLSRLASFAMEQGLSGLEFAHGIPGSLGGAVTMDAGAYEGDMSMVVREVRCLTEEGERETVSGRDLDFSYRHSAFSDERRFILGATLELKSGDSAAIKALMDDLWNRRRHKQPLDVPSAGSTFKRPKGYFAAALIDECKLKGVKMGGAQVSTKHAGFLINAGGATCDDVLRLAEFVRETVRRETGVELELEVRTLGV</sequence>
<protein>
    <recommendedName>
        <fullName evidence="16">UDP-N-acetylenolpyruvoylglucosamine reductase</fullName>
        <ecNumber evidence="16">1.3.1.98</ecNumber>
    </recommendedName>
    <alternativeName>
        <fullName evidence="16">UDP-N-acetylmuramate dehydrogenase</fullName>
    </alternativeName>
</protein>
<dbReference type="STRING" id="1297617.IB211_01429"/>
<evidence type="ECO:0000256" key="4">
    <source>
        <dbReference type="ARBA" id="ARBA00004752"/>
    </source>
</evidence>
<evidence type="ECO:0000256" key="13">
    <source>
        <dbReference type="ARBA" id="ARBA00023306"/>
    </source>
</evidence>
<dbReference type="Gene3D" id="3.30.465.10">
    <property type="match status" value="1"/>
</dbReference>
<evidence type="ECO:0000256" key="6">
    <source>
        <dbReference type="ARBA" id="ARBA00022618"/>
    </source>
</evidence>
<dbReference type="GO" id="GO:0008762">
    <property type="term" value="F:UDP-N-acetylmuramate dehydrogenase activity"/>
    <property type="evidence" value="ECO:0007669"/>
    <property type="project" value="UniProtKB-UniRule"/>
</dbReference>
<dbReference type="RefSeq" id="WP_058117584.1">
    <property type="nucleotide sequence ID" value="NZ_CP011307.1"/>
</dbReference>
<comment type="similarity">
    <text evidence="16">Belongs to the MurB family.</text>
</comment>
<keyword evidence="5 16" id="KW-0963">Cytoplasm</keyword>
<dbReference type="InterPro" id="IPR016166">
    <property type="entry name" value="FAD-bd_PCMH"/>
</dbReference>
<dbReference type="InterPro" id="IPR036635">
    <property type="entry name" value="MurB_C_sf"/>
</dbReference>
<gene>
    <name evidence="16" type="primary">murB</name>
    <name evidence="18" type="ORF">IB211_01429</name>
</gene>
<dbReference type="EC" id="1.3.1.98" evidence="16"/>
<dbReference type="Gene3D" id="3.90.78.10">
    <property type="entry name" value="UDP-N-acetylenolpyruvoylglucosamine reductase, C-terminal domain"/>
    <property type="match status" value="1"/>
</dbReference>
<keyword evidence="7 16" id="KW-0285">Flavoprotein</keyword>
<comment type="pathway">
    <text evidence="4 16">Cell wall biogenesis; peptidoglycan biosynthesis.</text>
</comment>
<evidence type="ECO:0000256" key="12">
    <source>
        <dbReference type="ARBA" id="ARBA00023002"/>
    </source>
</evidence>
<evidence type="ECO:0000259" key="17">
    <source>
        <dbReference type="PROSITE" id="PS51387"/>
    </source>
</evidence>
<comment type="subcellular location">
    <subcellularLocation>
        <location evidence="3 16">Cytoplasm</location>
    </subcellularLocation>
</comment>
<keyword evidence="9 16" id="KW-0521">NADP</keyword>
<reference evidence="18 19" key="1">
    <citation type="journal article" date="2015" name="Nat. Commun.">
        <title>Production of butyrate from lysine and the Amadori product fructoselysine by a human gut commensal.</title>
        <authorList>
            <person name="Bui T.P."/>
            <person name="Ritari J."/>
            <person name="Boeren S."/>
            <person name="de Waard P."/>
            <person name="Plugge C.M."/>
            <person name="de Vos W.M."/>
        </authorList>
    </citation>
    <scope>NUCLEOTIDE SEQUENCE [LARGE SCALE GENOMIC DNA]</scope>
    <source>
        <strain evidence="18 19">AF211</strain>
    </source>
</reference>
<evidence type="ECO:0000256" key="14">
    <source>
        <dbReference type="ARBA" id="ARBA00023316"/>
    </source>
</evidence>
<dbReference type="PROSITE" id="PS51387">
    <property type="entry name" value="FAD_PCMH"/>
    <property type="match status" value="1"/>
</dbReference>
<keyword evidence="6 16" id="KW-0132">Cell division</keyword>
<dbReference type="SUPFAM" id="SSF56194">
    <property type="entry name" value="Uridine diphospho-N-Acetylenolpyruvylglucosamine reductase, MurB, C-terminal domain"/>
    <property type="match status" value="1"/>
</dbReference>
<dbReference type="AlphaFoldDB" id="A0A0S2W394"/>
<comment type="catalytic activity">
    <reaction evidence="15 16">
        <text>UDP-N-acetyl-alpha-D-muramate + NADP(+) = UDP-N-acetyl-3-O-(1-carboxyvinyl)-alpha-D-glucosamine + NADPH + H(+)</text>
        <dbReference type="Rhea" id="RHEA:12248"/>
        <dbReference type="ChEBI" id="CHEBI:15378"/>
        <dbReference type="ChEBI" id="CHEBI:57783"/>
        <dbReference type="ChEBI" id="CHEBI:58349"/>
        <dbReference type="ChEBI" id="CHEBI:68483"/>
        <dbReference type="ChEBI" id="CHEBI:70757"/>
        <dbReference type="EC" id="1.3.1.98"/>
    </reaction>
</comment>
<dbReference type="InterPro" id="IPR006094">
    <property type="entry name" value="Oxid_FAD_bind_N"/>
</dbReference>
<dbReference type="EMBL" id="CP011307">
    <property type="protein sequence ID" value="ALP93822.1"/>
    <property type="molecule type" value="Genomic_DNA"/>
</dbReference>
<dbReference type="GO" id="GO:0008360">
    <property type="term" value="P:regulation of cell shape"/>
    <property type="evidence" value="ECO:0007669"/>
    <property type="project" value="UniProtKB-KW"/>
</dbReference>
<feature type="active site" evidence="16">
    <location>
        <position position="298"/>
    </location>
</feature>
<feature type="domain" description="FAD-binding PCMH-type" evidence="17">
    <location>
        <begin position="33"/>
        <end position="199"/>
    </location>
</feature>
<name>A0A0S2W394_9FIRM</name>
<dbReference type="UniPathway" id="UPA00219"/>
<evidence type="ECO:0000256" key="16">
    <source>
        <dbReference type="HAMAP-Rule" id="MF_00037"/>
    </source>
</evidence>
<evidence type="ECO:0000256" key="5">
    <source>
        <dbReference type="ARBA" id="ARBA00022490"/>
    </source>
</evidence>
<dbReference type="GO" id="GO:0071949">
    <property type="term" value="F:FAD binding"/>
    <property type="evidence" value="ECO:0007669"/>
    <property type="project" value="InterPro"/>
</dbReference>
<evidence type="ECO:0000256" key="2">
    <source>
        <dbReference type="ARBA" id="ARBA00003921"/>
    </source>
</evidence>
<evidence type="ECO:0000313" key="19">
    <source>
        <dbReference type="Proteomes" id="UP000064844"/>
    </source>
</evidence>
<dbReference type="NCBIfam" id="NF010480">
    <property type="entry name" value="PRK13905.1"/>
    <property type="match status" value="1"/>
</dbReference>
<evidence type="ECO:0000313" key="18">
    <source>
        <dbReference type="EMBL" id="ALP93822.1"/>
    </source>
</evidence>
<comment type="function">
    <text evidence="2 16">Cell wall formation.</text>
</comment>
<dbReference type="PANTHER" id="PTHR21071:SF4">
    <property type="entry name" value="UDP-N-ACETYLENOLPYRUVOYLGLUCOSAMINE REDUCTASE"/>
    <property type="match status" value="1"/>
</dbReference>
<keyword evidence="14 16" id="KW-0961">Cell wall biogenesis/degradation</keyword>
<dbReference type="InterPro" id="IPR016167">
    <property type="entry name" value="FAD-bd_PCMH_sub1"/>
</dbReference>
<feature type="active site" evidence="16">
    <location>
        <position position="178"/>
    </location>
</feature>
<evidence type="ECO:0000256" key="9">
    <source>
        <dbReference type="ARBA" id="ARBA00022857"/>
    </source>
</evidence>
<accession>A0A0S2W394</accession>
<keyword evidence="10 16" id="KW-0133">Cell shape</keyword>
<dbReference type="SUPFAM" id="SSF56176">
    <property type="entry name" value="FAD-binding/transporter-associated domain-like"/>
    <property type="match status" value="1"/>
</dbReference>
<evidence type="ECO:0000256" key="3">
    <source>
        <dbReference type="ARBA" id="ARBA00004496"/>
    </source>
</evidence>
<evidence type="ECO:0000256" key="8">
    <source>
        <dbReference type="ARBA" id="ARBA00022827"/>
    </source>
</evidence>
<dbReference type="HAMAP" id="MF_00037">
    <property type="entry name" value="MurB"/>
    <property type="match status" value="1"/>
</dbReference>
<dbReference type="eggNOG" id="COG0812">
    <property type="taxonomic scope" value="Bacteria"/>
</dbReference>
<evidence type="ECO:0000256" key="11">
    <source>
        <dbReference type="ARBA" id="ARBA00022984"/>
    </source>
</evidence>
<keyword evidence="19" id="KW-1185">Reference proteome</keyword>
<proteinExistence type="inferred from homology"/>
<dbReference type="KEGG" id="ibu:IB211_01429"/>
<dbReference type="Proteomes" id="UP000064844">
    <property type="component" value="Chromosome"/>
</dbReference>
<keyword evidence="13 16" id="KW-0131">Cell cycle</keyword>
<dbReference type="NCBIfam" id="TIGR00179">
    <property type="entry name" value="murB"/>
    <property type="match status" value="1"/>
</dbReference>
<organism evidence="18 19">
    <name type="scientific">Intestinimonas butyriciproducens</name>
    <dbReference type="NCBI Taxonomy" id="1297617"/>
    <lineage>
        <taxon>Bacteria</taxon>
        <taxon>Bacillati</taxon>
        <taxon>Bacillota</taxon>
        <taxon>Clostridia</taxon>
        <taxon>Eubacteriales</taxon>
        <taxon>Intestinimonas</taxon>
    </lineage>
</organism>
<dbReference type="PANTHER" id="PTHR21071">
    <property type="entry name" value="UDP-N-ACETYLENOLPYRUVOYLGLUCOSAMINE REDUCTASE"/>
    <property type="match status" value="1"/>
</dbReference>
<dbReference type="GO" id="GO:0071555">
    <property type="term" value="P:cell wall organization"/>
    <property type="evidence" value="ECO:0007669"/>
    <property type="project" value="UniProtKB-KW"/>
</dbReference>
<dbReference type="Pfam" id="PF02873">
    <property type="entry name" value="MurB_C"/>
    <property type="match status" value="1"/>
</dbReference>
<dbReference type="GO" id="GO:0051301">
    <property type="term" value="P:cell division"/>
    <property type="evidence" value="ECO:0007669"/>
    <property type="project" value="UniProtKB-KW"/>
</dbReference>
<dbReference type="InterPro" id="IPR016169">
    <property type="entry name" value="FAD-bd_PCMH_sub2"/>
</dbReference>
<evidence type="ECO:0000256" key="7">
    <source>
        <dbReference type="ARBA" id="ARBA00022630"/>
    </source>
</evidence>
<dbReference type="InterPro" id="IPR036318">
    <property type="entry name" value="FAD-bd_PCMH-like_sf"/>
</dbReference>
<keyword evidence="8 16" id="KW-0274">FAD</keyword>
<reference evidence="19" key="2">
    <citation type="submission" date="2015-04" db="EMBL/GenBank/DDBJ databases">
        <title>A butyrogenic pathway from the amino acid lysine in a human gut commensal.</title>
        <authorList>
            <person name="de Vos W.M."/>
            <person name="Bui N.T.P."/>
            <person name="Plugge C.M."/>
            <person name="Ritari J."/>
        </authorList>
    </citation>
    <scope>NUCLEOTIDE SEQUENCE [LARGE SCALE GENOMIC DNA]</scope>
    <source>
        <strain evidence="19">AF211</strain>
    </source>
</reference>
<dbReference type="PATRIC" id="fig|1297617.4.peg.1462"/>
<evidence type="ECO:0000256" key="1">
    <source>
        <dbReference type="ARBA" id="ARBA00001974"/>
    </source>
</evidence>
<feature type="active site" description="Proton donor" evidence="16">
    <location>
        <position position="228"/>
    </location>
</feature>
<dbReference type="GO" id="GO:0009252">
    <property type="term" value="P:peptidoglycan biosynthetic process"/>
    <property type="evidence" value="ECO:0007669"/>
    <property type="project" value="UniProtKB-UniRule"/>
</dbReference>
<keyword evidence="12 16" id="KW-0560">Oxidoreductase</keyword>
<dbReference type="InterPro" id="IPR003170">
    <property type="entry name" value="MurB"/>
</dbReference>
<keyword evidence="11 16" id="KW-0573">Peptidoglycan synthesis</keyword>
<evidence type="ECO:0000256" key="10">
    <source>
        <dbReference type="ARBA" id="ARBA00022960"/>
    </source>
</evidence>
<dbReference type="Pfam" id="PF01565">
    <property type="entry name" value="FAD_binding_4"/>
    <property type="match status" value="1"/>
</dbReference>
<evidence type="ECO:0000256" key="15">
    <source>
        <dbReference type="ARBA" id="ARBA00048914"/>
    </source>
</evidence>
<comment type="cofactor">
    <cofactor evidence="1 16">
        <name>FAD</name>
        <dbReference type="ChEBI" id="CHEBI:57692"/>
    </cofactor>
</comment>
<dbReference type="Gene3D" id="3.30.43.10">
    <property type="entry name" value="Uridine Diphospho-n-acetylenolpyruvylglucosamine Reductase, domain 2"/>
    <property type="match status" value="1"/>
</dbReference>
<dbReference type="GO" id="GO:0005829">
    <property type="term" value="C:cytosol"/>
    <property type="evidence" value="ECO:0007669"/>
    <property type="project" value="TreeGrafter"/>
</dbReference>